<name>A0ABY7WDX4_9SPHI</name>
<evidence type="ECO:0000259" key="4">
    <source>
        <dbReference type="PROSITE" id="PS51118"/>
    </source>
</evidence>
<accession>A0ABY7WDX4</accession>
<proteinExistence type="predicted"/>
<keyword evidence="3" id="KW-0804">Transcription</keyword>
<sequence>MKKNVIDDCDLKYVLDIISDKWSVFVILTLSEKKVVRFNELQKLLKGISQKMLTASLRKLEGNKLVERRVFGEIPPKVEYTLSSIGLSLVPHIKNVVEWAVNNVDEIKSVDHNL</sequence>
<gene>
    <name evidence="5" type="ORF">PQ465_12265</name>
</gene>
<evidence type="ECO:0000256" key="1">
    <source>
        <dbReference type="ARBA" id="ARBA00023015"/>
    </source>
</evidence>
<dbReference type="InterPro" id="IPR036390">
    <property type="entry name" value="WH_DNA-bd_sf"/>
</dbReference>
<dbReference type="InterPro" id="IPR002577">
    <property type="entry name" value="HTH_HxlR"/>
</dbReference>
<evidence type="ECO:0000313" key="6">
    <source>
        <dbReference type="Proteomes" id="UP001221558"/>
    </source>
</evidence>
<evidence type="ECO:0000256" key="3">
    <source>
        <dbReference type="ARBA" id="ARBA00023163"/>
    </source>
</evidence>
<dbReference type="SUPFAM" id="SSF46785">
    <property type="entry name" value="Winged helix' DNA-binding domain"/>
    <property type="match status" value="1"/>
</dbReference>
<dbReference type="PROSITE" id="PS51118">
    <property type="entry name" value="HTH_HXLR"/>
    <property type="match status" value="1"/>
</dbReference>
<dbReference type="Proteomes" id="UP001221558">
    <property type="component" value="Chromosome"/>
</dbReference>
<protein>
    <submittedName>
        <fullName evidence="5">Helix-turn-helix domain-containing protein</fullName>
    </submittedName>
</protein>
<dbReference type="Pfam" id="PF01638">
    <property type="entry name" value="HxlR"/>
    <property type="match status" value="1"/>
</dbReference>
<feature type="domain" description="HTH hxlR-type" evidence="4">
    <location>
        <begin position="9"/>
        <end position="108"/>
    </location>
</feature>
<dbReference type="Gene3D" id="1.10.10.10">
    <property type="entry name" value="Winged helix-like DNA-binding domain superfamily/Winged helix DNA-binding domain"/>
    <property type="match status" value="1"/>
</dbReference>
<keyword evidence="2" id="KW-0238">DNA-binding</keyword>
<dbReference type="EMBL" id="CP117880">
    <property type="protein sequence ID" value="WDF67080.1"/>
    <property type="molecule type" value="Genomic_DNA"/>
</dbReference>
<evidence type="ECO:0000256" key="2">
    <source>
        <dbReference type="ARBA" id="ARBA00023125"/>
    </source>
</evidence>
<dbReference type="RefSeq" id="WP_274265816.1">
    <property type="nucleotide sequence ID" value="NZ_CP117880.1"/>
</dbReference>
<keyword evidence="6" id="KW-1185">Reference proteome</keyword>
<evidence type="ECO:0000313" key="5">
    <source>
        <dbReference type="EMBL" id="WDF67080.1"/>
    </source>
</evidence>
<reference evidence="5 6" key="1">
    <citation type="submission" date="2023-02" db="EMBL/GenBank/DDBJ databases">
        <title>Genome sequence of Sphingobacterium sp. KACC 22765.</title>
        <authorList>
            <person name="Kim S."/>
            <person name="Heo J."/>
            <person name="Kwon S.-W."/>
        </authorList>
    </citation>
    <scope>NUCLEOTIDE SEQUENCE [LARGE SCALE GENOMIC DNA]</scope>
    <source>
        <strain evidence="5 6">KACC 22765</strain>
    </source>
</reference>
<organism evidence="5 6">
    <name type="scientific">Sphingobacterium oryzagri</name>
    <dbReference type="NCBI Taxonomy" id="3025669"/>
    <lineage>
        <taxon>Bacteria</taxon>
        <taxon>Pseudomonadati</taxon>
        <taxon>Bacteroidota</taxon>
        <taxon>Sphingobacteriia</taxon>
        <taxon>Sphingobacteriales</taxon>
        <taxon>Sphingobacteriaceae</taxon>
        <taxon>Sphingobacterium</taxon>
    </lineage>
</organism>
<dbReference type="InterPro" id="IPR036388">
    <property type="entry name" value="WH-like_DNA-bd_sf"/>
</dbReference>
<dbReference type="PANTHER" id="PTHR33204">
    <property type="entry name" value="TRANSCRIPTIONAL REGULATOR, MARR FAMILY"/>
    <property type="match status" value="1"/>
</dbReference>
<dbReference type="PANTHER" id="PTHR33204:SF39">
    <property type="entry name" value="TRANSCRIPTIONAL REGULATORY PROTEIN"/>
    <property type="match status" value="1"/>
</dbReference>
<keyword evidence="1" id="KW-0805">Transcription regulation</keyword>